<dbReference type="AlphaFoldDB" id="A0A1A0QWQ1"/>
<dbReference type="SUPFAM" id="SSF46689">
    <property type="entry name" value="Homeodomain-like"/>
    <property type="match status" value="1"/>
</dbReference>
<protein>
    <recommendedName>
        <fullName evidence="5">HTH tetR-type domain-containing protein</fullName>
    </recommendedName>
</protein>
<organism evidence="6 7">
    <name type="scientific">Mycolicibacterium peregrinum</name>
    <name type="common">Mycobacterium peregrinum</name>
    <dbReference type="NCBI Taxonomy" id="43304"/>
    <lineage>
        <taxon>Bacteria</taxon>
        <taxon>Bacillati</taxon>
        <taxon>Actinomycetota</taxon>
        <taxon>Actinomycetes</taxon>
        <taxon>Mycobacteriales</taxon>
        <taxon>Mycobacteriaceae</taxon>
        <taxon>Mycolicibacterium</taxon>
    </lineage>
</organism>
<reference evidence="7" key="1">
    <citation type="submission" date="2016-06" db="EMBL/GenBank/DDBJ databases">
        <authorList>
            <person name="Sutton G."/>
            <person name="Brinkac L."/>
            <person name="Sanka R."/>
            <person name="Adams M."/>
            <person name="Lau E."/>
            <person name="Mehaffy C."/>
            <person name="Tameris M."/>
            <person name="Hatherill M."/>
            <person name="Hanekom W."/>
            <person name="Mahomed H."/>
            <person name="Mcshane H."/>
        </authorList>
    </citation>
    <scope>NUCLEOTIDE SEQUENCE [LARGE SCALE GENOMIC DNA]</scope>
    <source>
        <strain evidence="7">852002-51209_SCH5440388</strain>
    </source>
</reference>
<evidence type="ECO:0000313" key="7">
    <source>
        <dbReference type="Proteomes" id="UP000093902"/>
    </source>
</evidence>
<evidence type="ECO:0000259" key="5">
    <source>
        <dbReference type="PROSITE" id="PS50977"/>
    </source>
</evidence>
<dbReference type="PANTHER" id="PTHR30055">
    <property type="entry name" value="HTH-TYPE TRANSCRIPTIONAL REGULATOR RUTR"/>
    <property type="match status" value="1"/>
</dbReference>
<dbReference type="OrthoDB" id="9795011at2"/>
<dbReference type="InterPro" id="IPR036271">
    <property type="entry name" value="Tet_transcr_reg_TetR-rel_C_sf"/>
</dbReference>
<feature type="DNA-binding region" description="H-T-H motif" evidence="4">
    <location>
        <begin position="35"/>
        <end position="54"/>
    </location>
</feature>
<comment type="caution">
    <text evidence="6">The sequence shown here is derived from an EMBL/GenBank/DDBJ whole genome shotgun (WGS) entry which is preliminary data.</text>
</comment>
<dbReference type="Pfam" id="PF00440">
    <property type="entry name" value="TetR_N"/>
    <property type="match status" value="1"/>
</dbReference>
<feature type="domain" description="HTH tetR-type" evidence="5">
    <location>
        <begin position="13"/>
        <end position="72"/>
    </location>
</feature>
<keyword evidence="3" id="KW-0804">Transcription</keyword>
<dbReference type="InterPro" id="IPR050109">
    <property type="entry name" value="HTH-type_TetR-like_transc_reg"/>
</dbReference>
<keyword evidence="1" id="KW-0805">Transcription regulation</keyword>
<name>A0A1A0QWQ1_MYCPR</name>
<dbReference type="GO" id="GO:0000976">
    <property type="term" value="F:transcription cis-regulatory region binding"/>
    <property type="evidence" value="ECO:0007669"/>
    <property type="project" value="TreeGrafter"/>
</dbReference>
<evidence type="ECO:0000256" key="2">
    <source>
        <dbReference type="ARBA" id="ARBA00023125"/>
    </source>
</evidence>
<evidence type="ECO:0000313" key="6">
    <source>
        <dbReference type="EMBL" id="OBB26581.1"/>
    </source>
</evidence>
<dbReference type="Pfam" id="PF21597">
    <property type="entry name" value="TetR_C_43"/>
    <property type="match status" value="1"/>
</dbReference>
<dbReference type="Gene3D" id="1.10.357.10">
    <property type="entry name" value="Tetracycline Repressor, domain 2"/>
    <property type="match status" value="1"/>
</dbReference>
<evidence type="ECO:0000256" key="4">
    <source>
        <dbReference type="PROSITE-ProRule" id="PRU00335"/>
    </source>
</evidence>
<sequence>MLNGMSAMRADAIRNRDRLVAAAAELFTERGVDVPLDEIARAAGVSIGTLYNHFPNRGALLDVVLSDRLAVIDRLARQALDDADPWRGFAAFLDGLFAMQASDRSINDAVARNPVGAVDVTGECGRAGGLLEAVVGRARDAGVLRADFGADDLATLMWAMSKVIAMADGDDAVWRRHLRFVLDGLKTPAGSLPVGALGAPADVGEPQPHRGE</sequence>
<dbReference type="InterPro" id="IPR049445">
    <property type="entry name" value="TetR_SbtR-like_C"/>
</dbReference>
<dbReference type="PANTHER" id="PTHR30055:SF234">
    <property type="entry name" value="HTH-TYPE TRANSCRIPTIONAL REGULATOR BETI"/>
    <property type="match status" value="1"/>
</dbReference>
<dbReference type="STRING" id="43304.GCA_001403655_03631"/>
<evidence type="ECO:0000256" key="1">
    <source>
        <dbReference type="ARBA" id="ARBA00023015"/>
    </source>
</evidence>
<dbReference type="InterPro" id="IPR001647">
    <property type="entry name" value="HTH_TetR"/>
</dbReference>
<evidence type="ECO:0000256" key="3">
    <source>
        <dbReference type="ARBA" id="ARBA00023163"/>
    </source>
</evidence>
<dbReference type="SUPFAM" id="SSF48498">
    <property type="entry name" value="Tetracyclin repressor-like, C-terminal domain"/>
    <property type="match status" value="1"/>
</dbReference>
<dbReference type="EMBL" id="LZSO01000033">
    <property type="protein sequence ID" value="OBB26581.1"/>
    <property type="molecule type" value="Genomic_DNA"/>
</dbReference>
<accession>A0A1A0QWQ1</accession>
<gene>
    <name evidence="6" type="ORF">A5792_26500</name>
</gene>
<dbReference type="Proteomes" id="UP000093902">
    <property type="component" value="Unassembled WGS sequence"/>
</dbReference>
<proteinExistence type="predicted"/>
<dbReference type="PRINTS" id="PR00455">
    <property type="entry name" value="HTHTETR"/>
</dbReference>
<keyword evidence="2 4" id="KW-0238">DNA-binding</keyword>
<dbReference type="PROSITE" id="PS50977">
    <property type="entry name" value="HTH_TETR_2"/>
    <property type="match status" value="1"/>
</dbReference>
<dbReference type="InterPro" id="IPR009057">
    <property type="entry name" value="Homeodomain-like_sf"/>
</dbReference>
<dbReference type="GO" id="GO:0003700">
    <property type="term" value="F:DNA-binding transcription factor activity"/>
    <property type="evidence" value="ECO:0007669"/>
    <property type="project" value="TreeGrafter"/>
</dbReference>